<dbReference type="OMA" id="QRHEGCR"/>
<evidence type="ECO:0000313" key="10">
    <source>
        <dbReference type="Proteomes" id="UP000000598"/>
    </source>
</evidence>
<name>Q6CTG2_KLULA</name>
<dbReference type="STRING" id="284590.Q6CTG2"/>
<comment type="caution">
    <text evidence="6">Lacks conserved residue(s) required for the propagation of feature annotation.</text>
</comment>
<comment type="subcellular location">
    <subcellularLocation>
        <location evidence="6">Endoplasmic reticulum membrane</location>
        <topology evidence="6">Multi-pass membrane protein</topology>
    </subcellularLocation>
    <subcellularLocation>
        <location evidence="6">Endoplasmic reticulum-Golgi intermediate compartment membrane</location>
        <topology evidence="6">Multi-pass membrane protein</topology>
    </subcellularLocation>
    <subcellularLocation>
        <location evidence="6">Golgi apparatus membrane</location>
        <topology evidence="6">Multi-pass membrane protein</topology>
    </subcellularLocation>
    <subcellularLocation>
        <location evidence="1">Membrane</location>
        <topology evidence="1">Multi-pass membrane protein</topology>
    </subcellularLocation>
</comment>
<dbReference type="GO" id="GO:0030134">
    <property type="term" value="C:COPII-coated ER to Golgi transport vesicle"/>
    <property type="evidence" value="ECO:0007669"/>
    <property type="project" value="TreeGrafter"/>
</dbReference>
<accession>Q6CTG2</accession>
<reference evidence="9 10" key="1">
    <citation type="journal article" date="2004" name="Nature">
        <title>Genome evolution in yeasts.</title>
        <authorList>
            <consortium name="Genolevures"/>
            <person name="Dujon B."/>
            <person name="Sherman D."/>
            <person name="Fischer G."/>
            <person name="Durrens P."/>
            <person name="Casaregola S."/>
            <person name="Lafontaine I."/>
            <person name="de Montigny J."/>
            <person name="Marck C."/>
            <person name="Neuveglise C."/>
            <person name="Talla E."/>
            <person name="Goffard N."/>
            <person name="Frangeul L."/>
            <person name="Aigle M."/>
            <person name="Anthouard V."/>
            <person name="Babour A."/>
            <person name="Barbe V."/>
            <person name="Barnay S."/>
            <person name="Blanchin S."/>
            <person name="Beckerich J.M."/>
            <person name="Beyne E."/>
            <person name="Bleykasten C."/>
            <person name="Boisrame A."/>
            <person name="Boyer J."/>
            <person name="Cattolico L."/>
            <person name="Confanioleri F."/>
            <person name="de Daruvar A."/>
            <person name="Despons L."/>
            <person name="Fabre E."/>
            <person name="Fairhead C."/>
            <person name="Ferry-Dumazet H."/>
            <person name="Groppi A."/>
            <person name="Hantraye F."/>
            <person name="Hennequin C."/>
            <person name="Jauniaux N."/>
            <person name="Joyet P."/>
            <person name="Kachouri R."/>
            <person name="Kerrest A."/>
            <person name="Koszul R."/>
            <person name="Lemaire M."/>
            <person name="Lesur I."/>
            <person name="Ma L."/>
            <person name="Muller H."/>
            <person name="Nicaud J.M."/>
            <person name="Nikolski M."/>
            <person name="Oztas S."/>
            <person name="Ozier-Kalogeropoulos O."/>
            <person name="Pellenz S."/>
            <person name="Potier S."/>
            <person name="Richard G.F."/>
            <person name="Straub M.L."/>
            <person name="Suleau A."/>
            <person name="Swennene D."/>
            <person name="Tekaia F."/>
            <person name="Wesolowski-Louvel M."/>
            <person name="Westhof E."/>
            <person name="Wirth B."/>
            <person name="Zeniou-Meyer M."/>
            <person name="Zivanovic I."/>
            <person name="Bolotin-Fukuhara M."/>
            <person name="Thierry A."/>
            <person name="Bouchier C."/>
            <person name="Caudron B."/>
            <person name="Scarpelli C."/>
            <person name="Gaillardin C."/>
            <person name="Weissenbach J."/>
            <person name="Wincker P."/>
            <person name="Souciet J.L."/>
        </authorList>
    </citation>
    <scope>NUCLEOTIDE SEQUENCE [LARGE SCALE GENOMIC DNA]</scope>
    <source>
        <strain evidence="10">ATCC 8585 / CBS 2359 / DSM 70799 / NBRC 1267 / NRRL Y-1140 / WM37</strain>
    </source>
</reference>
<dbReference type="GO" id="GO:0000139">
    <property type="term" value="C:Golgi membrane"/>
    <property type="evidence" value="ECO:0007669"/>
    <property type="project" value="UniProtKB-SubCell"/>
</dbReference>
<dbReference type="Pfam" id="PF13850">
    <property type="entry name" value="ERGIC_N"/>
    <property type="match status" value="1"/>
</dbReference>
<keyword evidence="6" id="KW-0813">Transport</keyword>
<keyword evidence="6" id="KW-0333">Golgi apparatus</keyword>
<sequence>MKKSPLLSIDAFGKTEEDVRVRTRTGGLITVSCIIITMLLLVSEWKQFSTIVTRPDLVVDRDRHLKLDLNLDVTFPSMPCNVLNLDILDDSGEFQINLLDSGFTKIRISPEGKELSKEKFQVGDKSSKQSFNEEGYCGPCYGALDQSKNDELPQDQKVCCQTCDDVRAAYGQKGWAFKDGKGVEQCEREGYVESINARIHEGCRVQGRAQLNRIQGTIHFGPGSSMRNIRGHFHDTSLYDAYPHLNFNHIINTLTFGEKPKDGDSELIGSASISPLDSRQVFPDRDTHFHEFSYFCKIIPTRFEFLDGKKVETTQFSATYHDRPLRGGRDEDHPNTVHSKGGVPGVFFNFEMSPLKVINKEQHATSWSGFLLNCITSIGGVLAVGTVIDKITYRAQKSIWGKKSS</sequence>
<evidence type="ECO:0000256" key="6">
    <source>
        <dbReference type="RuleBase" id="RU369013"/>
    </source>
</evidence>
<dbReference type="InterPro" id="IPR045888">
    <property type="entry name" value="Erv"/>
</dbReference>
<dbReference type="PaxDb" id="284590-Q6CTG2"/>
<feature type="domain" description="Endoplasmic reticulum vesicle transporter N-terminal" evidence="8">
    <location>
        <begin position="7"/>
        <end position="95"/>
    </location>
</feature>
<dbReference type="Pfam" id="PF07970">
    <property type="entry name" value="COPIIcoated_ERV"/>
    <property type="match status" value="1"/>
</dbReference>
<evidence type="ECO:0000256" key="4">
    <source>
        <dbReference type="ARBA" id="ARBA00022989"/>
    </source>
</evidence>
<evidence type="ECO:0000256" key="1">
    <source>
        <dbReference type="ARBA" id="ARBA00004141"/>
    </source>
</evidence>
<feature type="transmembrane region" description="Helical" evidence="6">
    <location>
        <begin position="367"/>
        <end position="388"/>
    </location>
</feature>
<keyword evidence="6" id="KW-0256">Endoplasmic reticulum</keyword>
<dbReference type="GO" id="GO:0006890">
    <property type="term" value="P:retrograde vesicle-mediated transport, Golgi to endoplasmic reticulum"/>
    <property type="evidence" value="ECO:0007669"/>
    <property type="project" value="TreeGrafter"/>
</dbReference>
<dbReference type="InterPro" id="IPR012936">
    <property type="entry name" value="Erv_C"/>
</dbReference>
<evidence type="ECO:0000256" key="3">
    <source>
        <dbReference type="ARBA" id="ARBA00022692"/>
    </source>
</evidence>
<comment type="function">
    <text evidence="6">Plays a role in transport between endoplasmic reticulum and Golgi.</text>
</comment>
<comment type="similarity">
    <text evidence="2 6">Belongs to the ERGIC family.</text>
</comment>
<keyword evidence="3 6" id="KW-0812">Transmembrane</keyword>
<feature type="domain" description="Endoplasmic reticulum vesicle transporter C-terminal" evidence="7">
    <location>
        <begin position="140"/>
        <end position="389"/>
    </location>
</feature>
<evidence type="ECO:0000259" key="7">
    <source>
        <dbReference type="Pfam" id="PF07970"/>
    </source>
</evidence>
<dbReference type="InParanoid" id="Q6CTG2"/>
<dbReference type="HOGENOM" id="CLU_034705_1_0_1"/>
<dbReference type="GO" id="GO:0005789">
    <property type="term" value="C:endoplasmic reticulum membrane"/>
    <property type="evidence" value="ECO:0007669"/>
    <property type="project" value="UniProtKB-SubCell"/>
</dbReference>
<dbReference type="PANTHER" id="PTHR10984:SF25">
    <property type="entry name" value="ENDOPLASMIC RETICULUM-GOLGI INTERMEDIATE COMPARTMENT PROTEIN 3"/>
    <property type="match status" value="1"/>
</dbReference>
<dbReference type="FunCoup" id="Q6CTG2">
    <property type="interactions" value="758"/>
</dbReference>
<evidence type="ECO:0000313" key="9">
    <source>
        <dbReference type="EMBL" id="CAH01628.1"/>
    </source>
</evidence>
<evidence type="ECO:0000259" key="8">
    <source>
        <dbReference type="Pfam" id="PF13850"/>
    </source>
</evidence>
<dbReference type="InterPro" id="IPR039542">
    <property type="entry name" value="Erv_N"/>
</dbReference>
<evidence type="ECO:0000256" key="2">
    <source>
        <dbReference type="ARBA" id="ARBA00005648"/>
    </source>
</evidence>
<keyword evidence="10" id="KW-1185">Reference proteome</keyword>
<dbReference type="KEGG" id="kla:KLLA0_C12947g"/>
<keyword evidence="5 6" id="KW-0472">Membrane</keyword>
<keyword evidence="6" id="KW-0931">ER-Golgi transport</keyword>
<dbReference type="PANTHER" id="PTHR10984">
    <property type="entry name" value="ENDOPLASMIC RETICULUM-GOLGI INTERMEDIATE COMPARTMENT PROTEIN"/>
    <property type="match status" value="1"/>
</dbReference>
<organism evidence="9 10">
    <name type="scientific">Kluyveromyces lactis (strain ATCC 8585 / CBS 2359 / DSM 70799 / NBRC 1267 / NRRL Y-1140 / WM37)</name>
    <name type="common">Yeast</name>
    <name type="synonym">Candida sphaerica</name>
    <dbReference type="NCBI Taxonomy" id="284590"/>
    <lineage>
        <taxon>Eukaryota</taxon>
        <taxon>Fungi</taxon>
        <taxon>Dikarya</taxon>
        <taxon>Ascomycota</taxon>
        <taxon>Saccharomycotina</taxon>
        <taxon>Saccharomycetes</taxon>
        <taxon>Saccharomycetales</taxon>
        <taxon>Saccharomycetaceae</taxon>
        <taxon>Kluyveromyces</taxon>
    </lineage>
</organism>
<dbReference type="EMBL" id="CR382123">
    <property type="protein sequence ID" value="CAH01628.1"/>
    <property type="molecule type" value="Genomic_DNA"/>
</dbReference>
<protein>
    <recommendedName>
        <fullName evidence="6">Endoplasmic reticulum-Golgi intermediate compartment protein</fullName>
    </recommendedName>
</protein>
<evidence type="ECO:0000256" key="5">
    <source>
        <dbReference type="ARBA" id="ARBA00023136"/>
    </source>
</evidence>
<dbReference type="GO" id="GO:0006888">
    <property type="term" value="P:endoplasmic reticulum to Golgi vesicle-mediated transport"/>
    <property type="evidence" value="ECO:0007669"/>
    <property type="project" value="UniProtKB-UniRule"/>
</dbReference>
<dbReference type="eggNOG" id="KOG2667">
    <property type="taxonomic scope" value="Eukaryota"/>
</dbReference>
<keyword evidence="4 6" id="KW-1133">Transmembrane helix</keyword>
<gene>
    <name evidence="9" type="ORF">KLLA0_C12947g</name>
</gene>
<proteinExistence type="inferred from homology"/>
<dbReference type="AlphaFoldDB" id="Q6CTG2"/>
<dbReference type="Proteomes" id="UP000000598">
    <property type="component" value="Chromosome C"/>
</dbReference>
<dbReference type="GO" id="GO:0033116">
    <property type="term" value="C:endoplasmic reticulum-Golgi intermediate compartment membrane"/>
    <property type="evidence" value="ECO:0007669"/>
    <property type="project" value="UniProtKB-SubCell"/>
</dbReference>